<accession>A0A1G9UFR8</accession>
<reference evidence="2 3" key="1">
    <citation type="submission" date="2016-10" db="EMBL/GenBank/DDBJ databases">
        <authorList>
            <person name="de Groot N.N."/>
        </authorList>
    </citation>
    <scope>NUCLEOTIDE SEQUENCE [LARGE SCALE GENOMIC DNA]</scope>
    <source>
        <strain evidence="3">EB21,IBRC-M 10013,KCTC 4048</strain>
    </source>
</reference>
<evidence type="ECO:0000313" key="2">
    <source>
        <dbReference type="EMBL" id="SDM58790.1"/>
    </source>
</evidence>
<dbReference type="RefSeq" id="WP_217639094.1">
    <property type="nucleotide sequence ID" value="NZ_FNIA01000004.1"/>
</dbReference>
<evidence type="ECO:0000313" key="3">
    <source>
        <dbReference type="Proteomes" id="UP000199370"/>
    </source>
</evidence>
<organism evidence="2 3">
    <name type="scientific">Haloarchaeobius iranensis</name>
    <dbReference type="NCBI Taxonomy" id="996166"/>
    <lineage>
        <taxon>Archaea</taxon>
        <taxon>Methanobacteriati</taxon>
        <taxon>Methanobacteriota</taxon>
        <taxon>Stenosarchaea group</taxon>
        <taxon>Halobacteria</taxon>
        <taxon>Halobacteriales</taxon>
        <taxon>Halorubellaceae</taxon>
        <taxon>Haloarchaeobius</taxon>
    </lineage>
</organism>
<dbReference type="AlphaFoldDB" id="A0A1G9UFR8"/>
<dbReference type="STRING" id="996166.SAMN05192554_104105"/>
<feature type="transmembrane region" description="Helical" evidence="1">
    <location>
        <begin position="69"/>
        <end position="91"/>
    </location>
</feature>
<dbReference type="EMBL" id="FNIA01000004">
    <property type="protein sequence ID" value="SDM58790.1"/>
    <property type="molecule type" value="Genomic_DNA"/>
</dbReference>
<keyword evidence="1" id="KW-0812">Transmembrane</keyword>
<keyword evidence="3" id="KW-1185">Reference proteome</keyword>
<proteinExistence type="predicted"/>
<sequence>MTDTNDSDDSSNGWFTARRAFLALFTLSVLSMVAVQPVMAQSDSVVCEAPSSSGGTWTTTGLGDLVERFFQITTLVGLIGMFAIWQGGSLAEILTLSQRQKRNIKEYKSSSLKAAITLVLIGPIFTVVGSSFIGSKMSCLDLTSL</sequence>
<keyword evidence="1" id="KW-1133">Transmembrane helix</keyword>
<dbReference type="InterPro" id="IPR058291">
    <property type="entry name" value="DUF7985"/>
</dbReference>
<name>A0A1G9UFR8_9EURY</name>
<dbReference type="Pfam" id="PF25946">
    <property type="entry name" value="DUF7985"/>
    <property type="match status" value="1"/>
</dbReference>
<gene>
    <name evidence="2" type="ORF">SAMN05192554_104105</name>
</gene>
<evidence type="ECO:0000256" key="1">
    <source>
        <dbReference type="SAM" id="Phobius"/>
    </source>
</evidence>
<protein>
    <submittedName>
        <fullName evidence="2">Uncharacterized protein</fullName>
    </submittedName>
</protein>
<keyword evidence="1" id="KW-0472">Membrane</keyword>
<feature type="transmembrane region" description="Helical" evidence="1">
    <location>
        <begin position="20"/>
        <end position="39"/>
    </location>
</feature>
<feature type="transmembrane region" description="Helical" evidence="1">
    <location>
        <begin position="112"/>
        <end position="133"/>
    </location>
</feature>
<dbReference type="OrthoDB" id="289239at2157"/>
<dbReference type="Proteomes" id="UP000199370">
    <property type="component" value="Unassembled WGS sequence"/>
</dbReference>